<reference evidence="3" key="1">
    <citation type="submission" date="2020-06" db="EMBL/GenBank/DDBJ databases">
        <authorList>
            <person name="Li T."/>
            <person name="Hu X."/>
            <person name="Zhang T."/>
            <person name="Song X."/>
            <person name="Zhang H."/>
            <person name="Dai N."/>
            <person name="Sheng W."/>
            <person name="Hou X."/>
            <person name="Wei L."/>
        </authorList>
    </citation>
    <scope>NUCLEOTIDE SEQUENCE</scope>
    <source>
        <strain evidence="3">KEN8</strain>
        <tissue evidence="3">Leaf</tissue>
    </source>
</reference>
<dbReference type="InterPro" id="IPR044730">
    <property type="entry name" value="RNase_H-like_dom_plant"/>
</dbReference>
<feature type="domain" description="RNase H type-1" evidence="2">
    <location>
        <begin position="483"/>
        <end position="587"/>
    </location>
</feature>
<dbReference type="GO" id="GO:0004523">
    <property type="term" value="F:RNA-DNA hybrid ribonuclease activity"/>
    <property type="evidence" value="ECO:0007669"/>
    <property type="project" value="InterPro"/>
</dbReference>
<dbReference type="Pfam" id="PF13456">
    <property type="entry name" value="RVT_3"/>
    <property type="match status" value="1"/>
</dbReference>
<accession>A0AAW2J1R6</accession>
<reference evidence="3" key="2">
    <citation type="journal article" date="2024" name="Plant">
        <title>Genomic evolution and insights into agronomic trait innovations of Sesamum species.</title>
        <authorList>
            <person name="Miao H."/>
            <person name="Wang L."/>
            <person name="Qu L."/>
            <person name="Liu H."/>
            <person name="Sun Y."/>
            <person name="Le M."/>
            <person name="Wang Q."/>
            <person name="Wei S."/>
            <person name="Zheng Y."/>
            <person name="Lin W."/>
            <person name="Duan Y."/>
            <person name="Cao H."/>
            <person name="Xiong S."/>
            <person name="Wang X."/>
            <person name="Wei L."/>
            <person name="Li C."/>
            <person name="Ma Q."/>
            <person name="Ju M."/>
            <person name="Zhao R."/>
            <person name="Li G."/>
            <person name="Mu C."/>
            <person name="Tian Q."/>
            <person name="Mei H."/>
            <person name="Zhang T."/>
            <person name="Gao T."/>
            <person name="Zhang H."/>
        </authorList>
    </citation>
    <scope>NUCLEOTIDE SEQUENCE</scope>
    <source>
        <strain evidence="3">KEN8</strain>
    </source>
</reference>
<keyword evidence="1" id="KW-0175">Coiled coil</keyword>
<proteinExistence type="predicted"/>
<dbReference type="AlphaFoldDB" id="A0AAW2J1R6"/>
<evidence type="ECO:0000313" key="3">
    <source>
        <dbReference type="EMBL" id="KAL0287992.1"/>
    </source>
</evidence>
<comment type="caution">
    <text evidence="3">The sequence shown here is derived from an EMBL/GenBank/DDBJ whole genome shotgun (WGS) entry which is preliminary data.</text>
</comment>
<evidence type="ECO:0000256" key="1">
    <source>
        <dbReference type="SAM" id="Coils"/>
    </source>
</evidence>
<dbReference type="GO" id="GO:0003676">
    <property type="term" value="F:nucleic acid binding"/>
    <property type="evidence" value="ECO:0007669"/>
    <property type="project" value="InterPro"/>
</dbReference>
<dbReference type="PANTHER" id="PTHR47074:SF48">
    <property type="entry name" value="POLYNUCLEOTIDYL TRANSFERASE, RIBONUCLEASE H-LIKE SUPERFAMILY PROTEIN"/>
    <property type="match status" value="1"/>
</dbReference>
<dbReference type="CDD" id="cd06222">
    <property type="entry name" value="RNase_H_like"/>
    <property type="match status" value="1"/>
</dbReference>
<name>A0AAW2J1R6_9LAMI</name>
<dbReference type="PANTHER" id="PTHR47074">
    <property type="entry name" value="BNAC02G40300D PROTEIN"/>
    <property type="match status" value="1"/>
</dbReference>
<feature type="coiled-coil region" evidence="1">
    <location>
        <begin position="90"/>
        <end position="117"/>
    </location>
</feature>
<organism evidence="3">
    <name type="scientific">Sesamum calycinum</name>
    <dbReference type="NCBI Taxonomy" id="2727403"/>
    <lineage>
        <taxon>Eukaryota</taxon>
        <taxon>Viridiplantae</taxon>
        <taxon>Streptophyta</taxon>
        <taxon>Embryophyta</taxon>
        <taxon>Tracheophyta</taxon>
        <taxon>Spermatophyta</taxon>
        <taxon>Magnoliopsida</taxon>
        <taxon>eudicotyledons</taxon>
        <taxon>Gunneridae</taxon>
        <taxon>Pentapetalae</taxon>
        <taxon>asterids</taxon>
        <taxon>lamiids</taxon>
        <taxon>Lamiales</taxon>
        <taxon>Pedaliaceae</taxon>
        <taxon>Sesamum</taxon>
    </lineage>
</organism>
<evidence type="ECO:0000259" key="2">
    <source>
        <dbReference type="Pfam" id="PF13456"/>
    </source>
</evidence>
<dbReference type="EMBL" id="JACGWM010001786">
    <property type="protein sequence ID" value="KAL0287992.1"/>
    <property type="molecule type" value="Genomic_DNA"/>
</dbReference>
<dbReference type="InterPro" id="IPR052929">
    <property type="entry name" value="RNase_H-like_EbsB-rel"/>
</dbReference>
<sequence length="665" mass="75005">MKPAWASSEECEKIVREGWREEAITKLHPKPITANSKLEESKLQAEIDGLLAKEEVFWKQRGKVHWLREGDRKTSYFHNQASIRRTMNAISRIKDRVGQLLVEAEDIQRQIEKHTLETFFDLGILQMKSNNKGQRRSQLGLIIDNVLLAFEVNHYLKTKKWGKEGHMALKLDISKAYDKIKWKFLAKVLSRLEAFNALLQKEERSGRLQGVAVCRQAPQVSHLLFAEDTLIFCQATVDATLGILEGSLHMRVEGSHDLYLGLPSIVGKSRRSVFQSIRDWIWQQISRWNEHNLSQVGKEILIKAVAQTIPTSSLIHIASSMEFSVRGISLMVRFLRREESDIILAIPISMIDGDDFVVWHHTASGKFFVRSAYHIAVSLANQSQSSTPQPHYPLWKALWQANVSRKIRVSTWKLAQNALPLGCLTSPSIHVVALSSLRRIFPNRNLKVLSPFVGLFGGIETIASWNERLCRQSLPGDGATKLNYDGAMFSSSLEIGIGVIARDSTGVCIWWKSIHKRWILEPEMVEALAAREAVLLACRFSWRRVVLEGDCANIHSKLISHQPDSSTTGTVIRDIKCLVFEFDLCSFCLFAELRIRLTRGVGLRISLAAMKPTPKGRSGAFQIEDLEIGHRGSYETCTKYCSRVSSVGDVGHLCSFSGLVGKVVN</sequence>
<protein>
    <recommendedName>
        <fullName evidence="2">RNase H type-1 domain-containing protein</fullName>
    </recommendedName>
</protein>
<gene>
    <name evidence="3" type="ORF">Scaly_2749000</name>
</gene>
<dbReference type="InterPro" id="IPR002156">
    <property type="entry name" value="RNaseH_domain"/>
</dbReference>